<keyword evidence="2" id="KW-0378">Hydrolase</keyword>
<dbReference type="EMBL" id="MJBI02000010">
    <property type="protein sequence ID" value="RAI79163.1"/>
    <property type="molecule type" value="Genomic_DNA"/>
</dbReference>
<organism evidence="2 3">
    <name type="scientific">Macrococcoides goetzii</name>
    <dbReference type="NCBI Taxonomy" id="1891097"/>
    <lineage>
        <taxon>Bacteria</taxon>
        <taxon>Bacillati</taxon>
        <taxon>Bacillota</taxon>
        <taxon>Bacilli</taxon>
        <taxon>Bacillales</taxon>
        <taxon>Staphylococcaceae</taxon>
        <taxon>Macrococcoides</taxon>
    </lineage>
</organism>
<dbReference type="Gene3D" id="3.40.50.1820">
    <property type="entry name" value="alpha/beta hydrolase"/>
    <property type="match status" value="1"/>
</dbReference>
<sequence length="258" mass="29672">MELALTNNDVAVHYELIGKGYPLVMLHGQFMNTTMFDDFDTAFMKNFQIIKIDLRGHGFSDKPLEIHMDDYVEDVLTVLDLLYIKEAHFLGFGLGGSVAATIASKYPNYVNKLILISTGIRSYYEAEREFHNQYANILRTMSRKERNAMLEDYMFKDVKTVKKYYKKMKDTQSGMTEKEEDAVIISTVDYNPQKLDVIEVKTLVMSGRHDELVPVEEVEALAALLPASKLSIYEDSGHGLLYEQYDDFVKEVKLFLQN</sequence>
<dbReference type="PANTHER" id="PTHR43433:SF4">
    <property type="entry name" value="NON-HEME CHLOROPEROXIDASE-RELATED"/>
    <property type="match status" value="1"/>
</dbReference>
<dbReference type="SUPFAM" id="SSF53474">
    <property type="entry name" value="alpha/beta-Hydrolases"/>
    <property type="match status" value="1"/>
</dbReference>
<dbReference type="InterPro" id="IPR050471">
    <property type="entry name" value="AB_hydrolase"/>
</dbReference>
<comment type="caution">
    <text evidence="2">The sequence shown here is derived from an EMBL/GenBank/DDBJ whole genome shotgun (WGS) entry which is preliminary data.</text>
</comment>
<dbReference type="Pfam" id="PF00561">
    <property type="entry name" value="Abhydrolase_1"/>
    <property type="match status" value="1"/>
</dbReference>
<accession>A0A2G5NUS5</accession>
<dbReference type="GO" id="GO:0016787">
    <property type="term" value="F:hydrolase activity"/>
    <property type="evidence" value="ECO:0007669"/>
    <property type="project" value="UniProtKB-KW"/>
</dbReference>
<evidence type="ECO:0000259" key="1">
    <source>
        <dbReference type="Pfam" id="PF00561"/>
    </source>
</evidence>
<proteinExistence type="predicted"/>
<protein>
    <submittedName>
        <fullName evidence="2">Alpha/beta hydrolase</fullName>
    </submittedName>
</protein>
<dbReference type="InterPro" id="IPR000073">
    <property type="entry name" value="AB_hydrolase_1"/>
</dbReference>
<evidence type="ECO:0000313" key="2">
    <source>
        <dbReference type="EMBL" id="RAI79163.1"/>
    </source>
</evidence>
<gene>
    <name evidence="2" type="ORF">BFS35_012485</name>
</gene>
<feature type="domain" description="AB hydrolase-1" evidence="1">
    <location>
        <begin position="21"/>
        <end position="243"/>
    </location>
</feature>
<keyword evidence="3" id="KW-1185">Reference proteome</keyword>
<dbReference type="InterPro" id="IPR029058">
    <property type="entry name" value="AB_hydrolase_fold"/>
</dbReference>
<dbReference type="PANTHER" id="PTHR43433">
    <property type="entry name" value="HYDROLASE, ALPHA/BETA FOLD FAMILY PROTEIN"/>
    <property type="match status" value="1"/>
</dbReference>
<dbReference type="AlphaFoldDB" id="A0A2G5NUS5"/>
<name>A0A2G5NUS5_9STAP</name>
<dbReference type="Proteomes" id="UP000229523">
    <property type="component" value="Unassembled WGS sequence"/>
</dbReference>
<dbReference type="PRINTS" id="PR00111">
    <property type="entry name" value="ABHYDROLASE"/>
</dbReference>
<dbReference type="RefSeq" id="WP_099577107.1">
    <property type="nucleotide sequence ID" value="NZ_MJBI02000010.1"/>
</dbReference>
<reference evidence="2 3" key="1">
    <citation type="journal article" date="2018" name="Front. Microbiol.">
        <title>Description and Comparative Genomics of Macrococcus caseolyticus subsp. hominis subsp. nov., Macrococcus goetzii sp. nov., Macrococcus epidermidis sp. nov., and Macrococcus bohemicus sp. nov., Novel Macrococci From Human Clinical Material With Virulence Potential and Suspected Uptake of Foreign DNA by Natural Transformation.</title>
        <authorList>
            <person name="Maslanova I."/>
            <person name="Wertheimer Z."/>
            <person name="Sedlacek I."/>
            <person name="Svec P."/>
            <person name="Indrakova A."/>
            <person name="Kovarovic V."/>
            <person name="Schumann P."/>
            <person name="Sproer C."/>
            <person name="Kralova S."/>
            <person name="Sedo O."/>
            <person name="Kristofova L."/>
            <person name="Vrbovska V."/>
            <person name="Fuzik T."/>
            <person name="Petras P."/>
            <person name="Zdrahal Z."/>
            <person name="Ruzickova V."/>
            <person name="Doskar J."/>
            <person name="Pantucek R."/>
        </authorList>
    </citation>
    <scope>NUCLEOTIDE SEQUENCE [LARGE SCALE GENOMIC DNA]</scope>
    <source>
        <strain evidence="2 3">CCM 4927</strain>
    </source>
</reference>
<evidence type="ECO:0000313" key="3">
    <source>
        <dbReference type="Proteomes" id="UP000229523"/>
    </source>
</evidence>